<proteinExistence type="inferred from homology"/>
<dbReference type="InterPro" id="IPR055270">
    <property type="entry name" value="Glyco_tran_10_C"/>
</dbReference>
<feature type="domain" description="Fucosyltransferase C-terminal" evidence="13">
    <location>
        <begin position="216"/>
        <end position="397"/>
    </location>
</feature>
<evidence type="ECO:0000256" key="5">
    <source>
        <dbReference type="ARBA" id="ARBA00022679"/>
    </source>
</evidence>
<evidence type="ECO:0000259" key="13">
    <source>
        <dbReference type="Pfam" id="PF00852"/>
    </source>
</evidence>
<keyword evidence="15" id="KW-1185">Reference proteome</keyword>
<dbReference type="PANTHER" id="PTHR48438:SF1">
    <property type="entry name" value="ALPHA-(1,3)-FUCOSYLTRANSFERASE C-RELATED"/>
    <property type="match status" value="1"/>
</dbReference>
<feature type="transmembrane region" description="Helical" evidence="12">
    <location>
        <begin position="7"/>
        <end position="25"/>
    </location>
</feature>
<dbReference type="Proteomes" id="UP000694941">
    <property type="component" value="Unplaced"/>
</dbReference>
<evidence type="ECO:0000256" key="4">
    <source>
        <dbReference type="ARBA" id="ARBA00022676"/>
    </source>
</evidence>
<comment type="pathway">
    <text evidence="2">Protein modification; protein glycosylation.</text>
</comment>
<dbReference type="InterPro" id="IPR038577">
    <property type="entry name" value="GT10-like_C_sf"/>
</dbReference>
<evidence type="ECO:0000256" key="3">
    <source>
        <dbReference type="ARBA" id="ARBA00008919"/>
    </source>
</evidence>
<evidence type="ECO:0000256" key="7">
    <source>
        <dbReference type="ARBA" id="ARBA00022968"/>
    </source>
</evidence>
<keyword evidence="8 12" id="KW-1133">Transmembrane helix</keyword>
<evidence type="ECO:0000256" key="8">
    <source>
        <dbReference type="ARBA" id="ARBA00022989"/>
    </source>
</evidence>
<evidence type="ECO:0000256" key="10">
    <source>
        <dbReference type="ARBA" id="ARBA00023136"/>
    </source>
</evidence>
<gene>
    <name evidence="16" type="primary">LOC106458981</name>
</gene>
<dbReference type="Pfam" id="PF17039">
    <property type="entry name" value="Glyco_tran_10_N"/>
    <property type="match status" value="1"/>
</dbReference>
<keyword evidence="7" id="KW-0735">Signal-anchor</keyword>
<dbReference type="SUPFAM" id="SSF53756">
    <property type="entry name" value="UDP-Glycosyltransferase/glycogen phosphorylase"/>
    <property type="match status" value="1"/>
</dbReference>
<dbReference type="RefSeq" id="XP_013774001.1">
    <property type="nucleotide sequence ID" value="XM_013918547.2"/>
</dbReference>
<reference evidence="16" key="1">
    <citation type="submission" date="2025-08" db="UniProtKB">
        <authorList>
            <consortium name="RefSeq"/>
        </authorList>
    </citation>
    <scope>IDENTIFICATION</scope>
    <source>
        <tissue evidence="16">Muscle</tissue>
    </source>
</reference>
<evidence type="ECO:0000256" key="6">
    <source>
        <dbReference type="ARBA" id="ARBA00022692"/>
    </source>
</evidence>
<dbReference type="EC" id="2.4.1.-" evidence="12"/>
<evidence type="ECO:0000313" key="15">
    <source>
        <dbReference type="Proteomes" id="UP000694941"/>
    </source>
</evidence>
<keyword evidence="6 12" id="KW-0812">Transmembrane</keyword>
<protein>
    <recommendedName>
        <fullName evidence="12">Fucosyltransferase</fullName>
        <ecNumber evidence="12">2.4.1.-</ecNumber>
    </recommendedName>
</protein>
<evidence type="ECO:0000256" key="12">
    <source>
        <dbReference type="RuleBase" id="RU003832"/>
    </source>
</evidence>
<keyword evidence="5 12" id="KW-0808">Transferase</keyword>
<dbReference type="InterPro" id="IPR031481">
    <property type="entry name" value="Glyco_tran_10_N"/>
</dbReference>
<organism evidence="15 16">
    <name type="scientific">Limulus polyphemus</name>
    <name type="common">Atlantic horseshoe crab</name>
    <dbReference type="NCBI Taxonomy" id="6850"/>
    <lineage>
        <taxon>Eukaryota</taxon>
        <taxon>Metazoa</taxon>
        <taxon>Ecdysozoa</taxon>
        <taxon>Arthropoda</taxon>
        <taxon>Chelicerata</taxon>
        <taxon>Merostomata</taxon>
        <taxon>Xiphosura</taxon>
        <taxon>Limulidae</taxon>
        <taxon>Limulus</taxon>
    </lineage>
</organism>
<evidence type="ECO:0000256" key="2">
    <source>
        <dbReference type="ARBA" id="ARBA00004922"/>
    </source>
</evidence>
<comment type="subcellular location">
    <subcellularLocation>
        <location evidence="1 12">Golgi apparatus</location>
        <location evidence="1 12">Golgi stack membrane</location>
        <topology evidence="1 12">Single-pass type II membrane protein</topology>
    </subcellularLocation>
</comment>
<accession>A0ABM1B3E8</accession>
<keyword evidence="4 12" id="KW-0328">Glycosyltransferase</keyword>
<name>A0ABM1B3E8_LIMPO</name>
<evidence type="ECO:0000256" key="1">
    <source>
        <dbReference type="ARBA" id="ARBA00004447"/>
    </source>
</evidence>
<evidence type="ECO:0000256" key="9">
    <source>
        <dbReference type="ARBA" id="ARBA00023034"/>
    </source>
</evidence>
<evidence type="ECO:0000313" key="16">
    <source>
        <dbReference type="RefSeq" id="XP_013774001.1"/>
    </source>
</evidence>
<sequence length="408" mass="48704">MRALAHNYLFIFGLSLLVLFSIYVFNRSVKDNRINLLTTSFKSTDQNFSVNSYGKPKKVLQVASPFREPVTNRSYVILIWISEKELVATFRSALKLDNFYMKGQFKNCNFNNCIITENISRIHVSDALLIPYPELQTLPKITQRPIGQIWVFWAKDGPFNPRQHLEWKSKRIISFFNWTVTYRKQSDIVYQGYGYAKKKANLNGPPRQNEINFAIRKTRLVVWLVSNCQTKSRREKYVELLQKYLPVDIVGKCNYSNTHISECSTNFGPKCFNWISKQYKFLLSFETKICKQYITDMFFYALKQNIVPVLMSGKPELFELPPKSFINIRDYQTPAKLARYLLLLDKNDYLYNQYFKWIDYYNIIGPTIQEHNYMCELCKRLNRQNIFRKMYFDLKRWWESNSCENPWW</sequence>
<dbReference type="Pfam" id="PF00852">
    <property type="entry name" value="Glyco_transf_10"/>
    <property type="match status" value="1"/>
</dbReference>
<keyword evidence="11" id="KW-0325">Glycoprotein</keyword>
<keyword evidence="9 12" id="KW-0333">Golgi apparatus</keyword>
<dbReference type="Gene3D" id="3.40.50.11660">
    <property type="entry name" value="Glycosyl transferase family 10, C-terminal domain"/>
    <property type="match status" value="1"/>
</dbReference>
<dbReference type="InterPro" id="IPR001503">
    <property type="entry name" value="Glyco_trans_10"/>
</dbReference>
<comment type="similarity">
    <text evidence="3 12">Belongs to the glycosyltransferase 10 family.</text>
</comment>
<dbReference type="GeneID" id="106458981"/>
<keyword evidence="10 12" id="KW-0472">Membrane</keyword>
<dbReference type="PANTHER" id="PTHR48438">
    <property type="entry name" value="ALPHA-(1,3)-FUCOSYLTRANSFERASE C-RELATED"/>
    <property type="match status" value="1"/>
</dbReference>
<feature type="domain" description="Fucosyltransferase N-terminal" evidence="14">
    <location>
        <begin position="74"/>
        <end position="190"/>
    </location>
</feature>
<evidence type="ECO:0000256" key="11">
    <source>
        <dbReference type="ARBA" id="ARBA00023180"/>
    </source>
</evidence>
<evidence type="ECO:0000259" key="14">
    <source>
        <dbReference type="Pfam" id="PF17039"/>
    </source>
</evidence>